<comment type="caution">
    <text evidence="3">The sequence shown here is derived from an EMBL/GenBank/DDBJ whole genome shotgun (WGS) entry which is preliminary data.</text>
</comment>
<evidence type="ECO:0000256" key="2">
    <source>
        <dbReference type="SAM" id="SignalP"/>
    </source>
</evidence>
<reference evidence="3" key="1">
    <citation type="journal article" date="2021" name="PeerJ">
        <title>Extensive microbial diversity within the chicken gut microbiome revealed by metagenomics and culture.</title>
        <authorList>
            <person name="Gilroy R."/>
            <person name="Ravi A."/>
            <person name="Getino M."/>
            <person name="Pursley I."/>
            <person name="Horton D.L."/>
            <person name="Alikhan N.F."/>
            <person name="Baker D."/>
            <person name="Gharbi K."/>
            <person name="Hall N."/>
            <person name="Watson M."/>
            <person name="Adriaenssens E.M."/>
            <person name="Foster-Nyarko E."/>
            <person name="Jarju S."/>
            <person name="Secka A."/>
            <person name="Antonio M."/>
            <person name="Oren A."/>
            <person name="Chaudhuri R.R."/>
            <person name="La Ragione R."/>
            <person name="Hildebrand F."/>
            <person name="Pallen M.J."/>
        </authorList>
    </citation>
    <scope>NUCLEOTIDE SEQUENCE</scope>
    <source>
        <strain evidence="3">Gambia16-554</strain>
    </source>
</reference>
<evidence type="ECO:0000256" key="1">
    <source>
        <dbReference type="SAM" id="MobiDB-lite"/>
    </source>
</evidence>
<dbReference type="EMBL" id="DXAW01000011">
    <property type="protein sequence ID" value="HIZ84931.1"/>
    <property type="molecule type" value="Genomic_DNA"/>
</dbReference>
<dbReference type="AlphaFoldDB" id="A0A9D2GNV5"/>
<protein>
    <submittedName>
        <fullName evidence="3">Uncharacterized protein</fullName>
    </submittedName>
</protein>
<feature type="region of interest" description="Disordered" evidence="1">
    <location>
        <begin position="171"/>
        <end position="197"/>
    </location>
</feature>
<proteinExistence type="predicted"/>
<keyword evidence="2" id="KW-0732">Signal</keyword>
<reference evidence="3" key="2">
    <citation type="submission" date="2021-04" db="EMBL/GenBank/DDBJ databases">
        <authorList>
            <person name="Gilroy R."/>
        </authorList>
    </citation>
    <scope>NUCLEOTIDE SEQUENCE</scope>
    <source>
        <strain evidence="3">Gambia16-554</strain>
    </source>
</reference>
<name>A0A9D2GNV5_9BACT</name>
<evidence type="ECO:0000313" key="4">
    <source>
        <dbReference type="Proteomes" id="UP000824115"/>
    </source>
</evidence>
<gene>
    <name evidence="3" type="ORF">IAC04_00345</name>
</gene>
<feature type="chain" id="PRO_5039687391" evidence="2">
    <location>
        <begin position="24"/>
        <end position="197"/>
    </location>
</feature>
<organism evidence="3 4">
    <name type="scientific">Candidatus Coprenecus stercoravium</name>
    <dbReference type="NCBI Taxonomy" id="2840735"/>
    <lineage>
        <taxon>Bacteria</taxon>
        <taxon>Pseudomonadati</taxon>
        <taxon>Bacteroidota</taxon>
        <taxon>Bacteroidia</taxon>
        <taxon>Bacteroidales</taxon>
        <taxon>Rikenellaceae</taxon>
        <taxon>Rikenellaceae incertae sedis</taxon>
        <taxon>Candidatus Coprenecus</taxon>
    </lineage>
</organism>
<dbReference type="Proteomes" id="UP000824115">
    <property type="component" value="Unassembled WGS sequence"/>
</dbReference>
<sequence>MFTKYRIPLTALAIAMLTMSAAAQSKQDTEKVTSLDSSVITLAEIWSLDQRVRSDVSLYLENSREFNLRIDSICFDKAIECIRHFGWVTDLRKYNSTHGYLLQALTAVMLHSPHRLMDEDVYSLLRTEAEAGRLHPETLALFLDKYYVIYQKRSLYGSDFRKFLQPPALNPEDRPLSDSLRRDIGLSPLPDSLFRQP</sequence>
<evidence type="ECO:0000313" key="3">
    <source>
        <dbReference type="EMBL" id="HIZ84931.1"/>
    </source>
</evidence>
<accession>A0A9D2GNV5</accession>
<feature type="compositionally biased region" description="Basic and acidic residues" evidence="1">
    <location>
        <begin position="171"/>
        <end position="184"/>
    </location>
</feature>
<feature type="signal peptide" evidence="2">
    <location>
        <begin position="1"/>
        <end position="23"/>
    </location>
</feature>